<comment type="similarity">
    <text evidence="2">Belongs to the krueppel C2H2-type zinc-finger protein family.</text>
</comment>
<dbReference type="Proteomes" id="UP000264820">
    <property type="component" value="Unplaced"/>
</dbReference>
<dbReference type="RefSeq" id="XP_019721538.1">
    <property type="nucleotide sequence ID" value="XM_019865979.1"/>
</dbReference>
<evidence type="ECO:0000256" key="9">
    <source>
        <dbReference type="ARBA" id="ARBA00023163"/>
    </source>
</evidence>
<dbReference type="FunFam" id="3.30.160.60:FF:002716">
    <property type="entry name" value="Zinc finger protein 212"/>
    <property type="match status" value="1"/>
</dbReference>
<keyword evidence="8" id="KW-0238">DNA-binding</keyword>
<keyword evidence="4" id="KW-0677">Repeat</keyword>
<evidence type="ECO:0000313" key="15">
    <source>
        <dbReference type="Ensembl" id="ENSHCOP00000012044.1"/>
    </source>
</evidence>
<sequence length="356" mass="40511">MLPEKHRRRRKEPEVGLVVRAWTGPDDEGQKARLNWCFSPLAQPSAIDWSGSKMLKELVRERLIAAADEIFGLFEKTIASYEEQLRRAREDSERHRRQLEHVYNAQVVIRVKDIQPQWGCSSAEPEHPQPLSFVGEEENPQPVSTKEDARDLQHPRVKEEDIVAFALPDETGEDEGKPPKRLTLRRHGLSGDDSGGAPAHHLVAPRFEEPPRSHASRQGDDAQSGYSAKETTPQRPQQRFVCSFCHKAFGANSILNIHLRTHTGEKPFPCPVCGKRFAQKPSIATHMKTHTGEKPFSCLVCHKTFSRRYHLEIHMRTHTGEKPYSCSVCGANFRHRSSLKVHMRVHNAERMKTASP</sequence>
<dbReference type="PROSITE" id="PS50157">
    <property type="entry name" value="ZINC_FINGER_C2H2_2"/>
    <property type="match status" value="4"/>
</dbReference>
<dbReference type="SMART" id="SM00355">
    <property type="entry name" value="ZnF_C2H2"/>
    <property type="match status" value="4"/>
</dbReference>
<keyword evidence="3" id="KW-0479">Metal-binding</keyword>
<evidence type="ECO:0000256" key="2">
    <source>
        <dbReference type="ARBA" id="ARBA00006991"/>
    </source>
</evidence>
<keyword evidence="12" id="KW-0175">Coiled coil</keyword>
<dbReference type="FunFam" id="3.30.160.60:FF:000145">
    <property type="entry name" value="Zinc finger protein 574"/>
    <property type="match status" value="1"/>
</dbReference>
<protein>
    <submittedName>
        <fullName evidence="15">Protein glass-like</fullName>
    </submittedName>
</protein>
<reference evidence="15" key="1">
    <citation type="submission" date="2025-08" db="UniProtKB">
        <authorList>
            <consortium name="Ensembl"/>
        </authorList>
    </citation>
    <scope>IDENTIFICATION</scope>
</reference>
<feature type="domain" description="C2H2-type" evidence="14">
    <location>
        <begin position="324"/>
        <end position="351"/>
    </location>
</feature>
<feature type="domain" description="C2H2-type" evidence="14">
    <location>
        <begin position="296"/>
        <end position="323"/>
    </location>
</feature>
<dbReference type="PROSITE" id="PS00028">
    <property type="entry name" value="ZINC_FINGER_C2H2_1"/>
    <property type="match status" value="4"/>
</dbReference>
<feature type="domain" description="C2H2-type" evidence="14">
    <location>
        <begin position="240"/>
        <end position="267"/>
    </location>
</feature>
<keyword evidence="7" id="KW-0805">Transcription regulation</keyword>
<dbReference type="GO" id="GO:0000978">
    <property type="term" value="F:RNA polymerase II cis-regulatory region sequence-specific DNA binding"/>
    <property type="evidence" value="ECO:0007669"/>
    <property type="project" value="TreeGrafter"/>
</dbReference>
<reference evidence="15" key="2">
    <citation type="submission" date="2025-09" db="UniProtKB">
        <authorList>
            <consortium name="Ensembl"/>
        </authorList>
    </citation>
    <scope>IDENTIFICATION</scope>
</reference>
<accession>A0A3Q2Y3D9</accession>
<feature type="compositionally biased region" description="Basic and acidic residues" evidence="13">
    <location>
        <begin position="145"/>
        <end position="161"/>
    </location>
</feature>
<dbReference type="Ensembl" id="ENSHCOT00000018957.1">
    <property type="protein sequence ID" value="ENSHCOP00000012044.1"/>
    <property type="gene ID" value="ENSHCOG00000014994.1"/>
</dbReference>
<evidence type="ECO:0000313" key="16">
    <source>
        <dbReference type="Proteomes" id="UP000264820"/>
    </source>
</evidence>
<evidence type="ECO:0000256" key="7">
    <source>
        <dbReference type="ARBA" id="ARBA00023015"/>
    </source>
</evidence>
<dbReference type="PANTHER" id="PTHR23235">
    <property type="entry name" value="KRUEPPEL-LIKE TRANSCRIPTION FACTOR"/>
    <property type="match status" value="1"/>
</dbReference>
<dbReference type="Pfam" id="PF00096">
    <property type="entry name" value="zf-C2H2"/>
    <property type="match status" value="3"/>
</dbReference>
<dbReference type="GeneTree" id="ENSGT01150000286934"/>
<evidence type="ECO:0000256" key="12">
    <source>
        <dbReference type="SAM" id="Coils"/>
    </source>
</evidence>
<keyword evidence="10" id="KW-0539">Nucleus</keyword>
<evidence type="ECO:0000256" key="11">
    <source>
        <dbReference type="PROSITE-ProRule" id="PRU00042"/>
    </source>
</evidence>
<evidence type="ECO:0000256" key="8">
    <source>
        <dbReference type="ARBA" id="ARBA00023125"/>
    </source>
</evidence>
<evidence type="ECO:0000256" key="1">
    <source>
        <dbReference type="ARBA" id="ARBA00004123"/>
    </source>
</evidence>
<proteinExistence type="inferred from homology"/>
<feature type="coiled-coil region" evidence="12">
    <location>
        <begin position="71"/>
        <end position="105"/>
    </location>
</feature>
<dbReference type="SUPFAM" id="SSF57667">
    <property type="entry name" value="beta-beta-alpha zinc fingers"/>
    <property type="match status" value="2"/>
</dbReference>
<keyword evidence="5 11" id="KW-0863">Zinc-finger</keyword>
<dbReference type="GO" id="GO:0005634">
    <property type="term" value="C:nucleus"/>
    <property type="evidence" value="ECO:0007669"/>
    <property type="project" value="UniProtKB-SubCell"/>
</dbReference>
<evidence type="ECO:0000256" key="3">
    <source>
        <dbReference type="ARBA" id="ARBA00022723"/>
    </source>
</evidence>
<dbReference type="GeneID" id="109513472"/>
<dbReference type="KEGG" id="hcq:109513472"/>
<feature type="domain" description="C2H2-type" evidence="14">
    <location>
        <begin position="268"/>
        <end position="295"/>
    </location>
</feature>
<dbReference type="OrthoDB" id="8113227at2759"/>
<organism evidence="15 16">
    <name type="scientific">Hippocampus comes</name>
    <name type="common">Tiger tail seahorse</name>
    <dbReference type="NCBI Taxonomy" id="109280"/>
    <lineage>
        <taxon>Eukaryota</taxon>
        <taxon>Metazoa</taxon>
        <taxon>Chordata</taxon>
        <taxon>Craniata</taxon>
        <taxon>Vertebrata</taxon>
        <taxon>Euteleostomi</taxon>
        <taxon>Actinopterygii</taxon>
        <taxon>Neopterygii</taxon>
        <taxon>Teleostei</taxon>
        <taxon>Neoteleostei</taxon>
        <taxon>Acanthomorphata</taxon>
        <taxon>Syngnathiaria</taxon>
        <taxon>Syngnathiformes</taxon>
        <taxon>Syngnathoidei</taxon>
        <taxon>Syngnathidae</taxon>
        <taxon>Hippocampus</taxon>
    </lineage>
</organism>
<dbReference type="Gene3D" id="3.30.160.60">
    <property type="entry name" value="Classic Zinc Finger"/>
    <property type="match status" value="4"/>
</dbReference>
<dbReference type="OMA" id="MERSEGW"/>
<feature type="compositionally biased region" description="Polar residues" evidence="13">
    <location>
        <begin position="224"/>
        <end position="234"/>
    </location>
</feature>
<evidence type="ECO:0000256" key="4">
    <source>
        <dbReference type="ARBA" id="ARBA00022737"/>
    </source>
</evidence>
<keyword evidence="6" id="KW-0862">Zinc</keyword>
<dbReference type="InterPro" id="IPR036236">
    <property type="entry name" value="Znf_C2H2_sf"/>
</dbReference>
<dbReference type="GO" id="GO:0008270">
    <property type="term" value="F:zinc ion binding"/>
    <property type="evidence" value="ECO:0007669"/>
    <property type="project" value="UniProtKB-KW"/>
</dbReference>
<evidence type="ECO:0000259" key="14">
    <source>
        <dbReference type="PROSITE" id="PS50157"/>
    </source>
</evidence>
<feature type="region of interest" description="Disordered" evidence="13">
    <location>
        <begin position="119"/>
        <end position="234"/>
    </location>
</feature>
<dbReference type="InterPro" id="IPR013087">
    <property type="entry name" value="Znf_C2H2_type"/>
</dbReference>
<evidence type="ECO:0000256" key="13">
    <source>
        <dbReference type="SAM" id="MobiDB-lite"/>
    </source>
</evidence>
<feature type="compositionally biased region" description="Basic residues" evidence="13">
    <location>
        <begin position="179"/>
        <end position="188"/>
    </location>
</feature>
<dbReference type="FunFam" id="3.30.160.60:FF:001506">
    <property type="entry name" value="Zinc finger protein"/>
    <property type="match status" value="1"/>
</dbReference>
<dbReference type="FunFam" id="3.30.160.60:FF:001480">
    <property type="entry name" value="Si:cabz01071911.3"/>
    <property type="match status" value="1"/>
</dbReference>
<evidence type="ECO:0000256" key="10">
    <source>
        <dbReference type="ARBA" id="ARBA00023242"/>
    </source>
</evidence>
<dbReference type="PANTHER" id="PTHR23235:SF120">
    <property type="entry name" value="KRUPPEL-LIKE FACTOR 15"/>
    <property type="match status" value="1"/>
</dbReference>
<dbReference type="AlphaFoldDB" id="A0A3Q2Y3D9"/>
<evidence type="ECO:0000256" key="6">
    <source>
        <dbReference type="ARBA" id="ARBA00022833"/>
    </source>
</evidence>
<feature type="compositionally biased region" description="Basic and acidic residues" evidence="13">
    <location>
        <begin position="206"/>
        <end position="220"/>
    </location>
</feature>
<keyword evidence="9" id="KW-0804">Transcription</keyword>
<name>A0A3Q2Y3D9_HIPCM</name>
<evidence type="ECO:0000256" key="5">
    <source>
        <dbReference type="ARBA" id="ARBA00022771"/>
    </source>
</evidence>
<comment type="subcellular location">
    <subcellularLocation>
        <location evidence="1">Nucleus</location>
    </subcellularLocation>
</comment>
<keyword evidence="16" id="KW-1185">Reference proteome</keyword>
<dbReference type="GO" id="GO:0000981">
    <property type="term" value="F:DNA-binding transcription factor activity, RNA polymerase II-specific"/>
    <property type="evidence" value="ECO:0007669"/>
    <property type="project" value="TreeGrafter"/>
</dbReference>